<dbReference type="RefSeq" id="WP_011420801.1">
    <property type="nucleotide sequence ID" value="NC_007760.1"/>
</dbReference>
<evidence type="ECO:0000313" key="2">
    <source>
        <dbReference type="Proteomes" id="UP000001935"/>
    </source>
</evidence>
<dbReference type="SUPFAM" id="SSF52218">
    <property type="entry name" value="Flavoproteins"/>
    <property type="match status" value="1"/>
</dbReference>
<dbReference type="STRING" id="290397.Adeh_1745"/>
<dbReference type="InterPro" id="IPR029039">
    <property type="entry name" value="Flavoprotein-like_sf"/>
</dbReference>
<sequence>MDRPKVLVAYYSRSGHTRRIARAVAAALDADLEALHDPTDRAGVLGFLRSGAEALAGVLVPLERPRHDPATYGAVVIATPVWALSVSSPVRTYLWLARGRLPPVAFVATMGGRGADRAFEQMASVAGRAPVATLAVTEREAAGALPRPGIARLATAVLLRARRPTRRRRARAA</sequence>
<dbReference type="eggNOG" id="COG0716">
    <property type="taxonomic scope" value="Bacteria"/>
</dbReference>
<dbReference type="KEGG" id="ade:Adeh_1745"/>
<dbReference type="HOGENOM" id="CLU_068890_3_1_7"/>
<dbReference type="AlphaFoldDB" id="Q2IIN6"/>
<gene>
    <name evidence="1" type="ordered locus">Adeh_1745</name>
</gene>
<accession>Q2IIN6</accession>
<reference evidence="1 2" key="1">
    <citation type="submission" date="2006-01" db="EMBL/GenBank/DDBJ databases">
        <title>Complete sequence of Anaeromyxobacter dehalogenans 2CP-C.</title>
        <authorList>
            <consortium name="US DOE Joint Genome Institute"/>
            <person name="Copeland A."/>
            <person name="Lucas S."/>
            <person name="Lapidus A."/>
            <person name="Barry K."/>
            <person name="Detter J.C."/>
            <person name="Glavina T."/>
            <person name="Hammon N."/>
            <person name="Israni S."/>
            <person name="Pitluck S."/>
            <person name="Brettin T."/>
            <person name="Bruce D."/>
            <person name="Han C."/>
            <person name="Tapia R."/>
            <person name="Gilna P."/>
            <person name="Kiss H."/>
            <person name="Schmutz J."/>
            <person name="Larimer F."/>
            <person name="Land M."/>
            <person name="Kyrpides N."/>
            <person name="Anderson I."/>
            <person name="Sanford R.A."/>
            <person name="Ritalahti K.M."/>
            <person name="Thomas H.S."/>
            <person name="Kirby J.R."/>
            <person name="Zhulin I.B."/>
            <person name="Loeffler F.E."/>
            <person name="Richardson P."/>
        </authorList>
    </citation>
    <scope>NUCLEOTIDE SEQUENCE [LARGE SCALE GENOMIC DNA]</scope>
    <source>
        <strain evidence="1 2">2CP-C</strain>
    </source>
</reference>
<dbReference type="EMBL" id="CP000251">
    <property type="protein sequence ID" value="ABC81518.1"/>
    <property type="molecule type" value="Genomic_DNA"/>
</dbReference>
<evidence type="ECO:0008006" key="3">
    <source>
        <dbReference type="Google" id="ProtNLM"/>
    </source>
</evidence>
<dbReference type="Proteomes" id="UP000001935">
    <property type="component" value="Chromosome"/>
</dbReference>
<organism evidence="1 2">
    <name type="scientific">Anaeromyxobacter dehalogenans (strain 2CP-C)</name>
    <dbReference type="NCBI Taxonomy" id="290397"/>
    <lineage>
        <taxon>Bacteria</taxon>
        <taxon>Pseudomonadati</taxon>
        <taxon>Myxococcota</taxon>
        <taxon>Myxococcia</taxon>
        <taxon>Myxococcales</taxon>
        <taxon>Cystobacterineae</taxon>
        <taxon>Anaeromyxobacteraceae</taxon>
        <taxon>Anaeromyxobacter</taxon>
    </lineage>
</organism>
<proteinExistence type="predicted"/>
<protein>
    <recommendedName>
        <fullName evidence="3">Flavodoxin</fullName>
    </recommendedName>
</protein>
<dbReference type="OrthoDB" id="9806505at2"/>
<evidence type="ECO:0000313" key="1">
    <source>
        <dbReference type="EMBL" id="ABC81518.1"/>
    </source>
</evidence>
<dbReference type="Gene3D" id="3.40.50.360">
    <property type="match status" value="1"/>
</dbReference>
<name>Q2IIN6_ANADE</name>